<name>A0ABV1GFN2_9FIRM</name>
<reference evidence="2 3" key="1">
    <citation type="submission" date="2024-03" db="EMBL/GenBank/DDBJ databases">
        <title>Human intestinal bacterial collection.</title>
        <authorList>
            <person name="Pauvert C."/>
            <person name="Hitch T.C.A."/>
            <person name="Clavel T."/>
        </authorList>
    </citation>
    <scope>NUCLEOTIDE SEQUENCE [LARGE SCALE GENOMIC DNA]</scope>
    <source>
        <strain evidence="2 3">CLA-JM-H11</strain>
    </source>
</reference>
<proteinExistence type="predicted"/>
<feature type="signal peptide" evidence="1">
    <location>
        <begin position="1"/>
        <end position="25"/>
    </location>
</feature>
<keyword evidence="1" id="KW-0732">Signal</keyword>
<protein>
    <recommendedName>
        <fullName evidence="4">Camelysin metallo-endopeptidase</fullName>
    </recommendedName>
</protein>
<comment type="caution">
    <text evidence="2">The sequence shown here is derived from an EMBL/GenBank/DDBJ whole genome shotgun (WGS) entry which is preliminary data.</text>
</comment>
<evidence type="ECO:0000256" key="1">
    <source>
        <dbReference type="SAM" id="SignalP"/>
    </source>
</evidence>
<dbReference type="RefSeq" id="WP_349216193.1">
    <property type="nucleotide sequence ID" value="NZ_JBBMFA010000094.1"/>
</dbReference>
<gene>
    <name evidence="2" type="ORF">WMO24_09430</name>
</gene>
<evidence type="ECO:0000313" key="2">
    <source>
        <dbReference type="EMBL" id="MEQ2520647.1"/>
    </source>
</evidence>
<evidence type="ECO:0000313" key="3">
    <source>
        <dbReference type="Proteomes" id="UP001477672"/>
    </source>
</evidence>
<evidence type="ECO:0008006" key="4">
    <source>
        <dbReference type="Google" id="ProtNLM"/>
    </source>
</evidence>
<dbReference type="Proteomes" id="UP001477672">
    <property type="component" value="Unassembled WGS sequence"/>
</dbReference>
<sequence>MFKKTTWLSLATAAAVVVTSAGTFAVYDKTTATASTTAVTLRKPVTVETSNFTMNSDSGTLDAYPSASGDVTFTVENEGDLATQLDLEIAVKGDSGPSTSDFTFEVTQSGGGSVSGSGTSFTDTAIEGTNTYTIKATVNSDNVADKVSADTPIQFDVTATLS</sequence>
<organism evidence="2 3">
    <name type="scientific">Ruthenibacterium intestinale</name>
    <dbReference type="NCBI Taxonomy" id="3133163"/>
    <lineage>
        <taxon>Bacteria</taxon>
        <taxon>Bacillati</taxon>
        <taxon>Bacillota</taxon>
        <taxon>Clostridia</taxon>
        <taxon>Eubacteriales</taxon>
        <taxon>Oscillospiraceae</taxon>
        <taxon>Ruthenibacterium</taxon>
    </lineage>
</organism>
<keyword evidence="3" id="KW-1185">Reference proteome</keyword>
<dbReference type="EMBL" id="JBBMFA010000094">
    <property type="protein sequence ID" value="MEQ2520647.1"/>
    <property type="molecule type" value="Genomic_DNA"/>
</dbReference>
<feature type="chain" id="PRO_5047497363" description="Camelysin metallo-endopeptidase" evidence="1">
    <location>
        <begin position="26"/>
        <end position="162"/>
    </location>
</feature>
<accession>A0ABV1GFN2</accession>